<reference evidence="10 11" key="1">
    <citation type="journal article" date="2011" name="Science">
        <title>Comparative functional genomics of the fission yeasts.</title>
        <authorList>
            <person name="Rhind N."/>
            <person name="Chen Z."/>
            <person name="Yassour M."/>
            <person name="Thompson D.A."/>
            <person name="Haas B.J."/>
            <person name="Habib N."/>
            <person name="Wapinski I."/>
            <person name="Roy S."/>
            <person name="Lin M.F."/>
            <person name="Heiman D.I."/>
            <person name="Young S.K."/>
            <person name="Furuya K."/>
            <person name="Guo Y."/>
            <person name="Pidoux A."/>
            <person name="Chen H.M."/>
            <person name="Robbertse B."/>
            <person name="Goldberg J.M."/>
            <person name="Aoki K."/>
            <person name="Bayne E.H."/>
            <person name="Berlin A.M."/>
            <person name="Desjardins C.A."/>
            <person name="Dobbs E."/>
            <person name="Dukaj L."/>
            <person name="Fan L."/>
            <person name="FitzGerald M.G."/>
            <person name="French C."/>
            <person name="Gujja S."/>
            <person name="Hansen K."/>
            <person name="Keifenheim D."/>
            <person name="Levin J.Z."/>
            <person name="Mosher R.A."/>
            <person name="Mueller C.A."/>
            <person name="Pfiffner J."/>
            <person name="Priest M."/>
            <person name="Russ C."/>
            <person name="Smialowska A."/>
            <person name="Swoboda P."/>
            <person name="Sykes S.M."/>
            <person name="Vaughn M."/>
            <person name="Vengrova S."/>
            <person name="Yoder R."/>
            <person name="Zeng Q."/>
            <person name="Allshire R."/>
            <person name="Baulcombe D."/>
            <person name="Birren B.W."/>
            <person name="Brown W."/>
            <person name="Ekwall K."/>
            <person name="Kellis M."/>
            <person name="Leatherwood J."/>
            <person name="Levin H."/>
            <person name="Margalit H."/>
            <person name="Martienssen R."/>
            <person name="Nieduszynski C.A."/>
            <person name="Spatafora J.W."/>
            <person name="Friedman N."/>
            <person name="Dalgaard J.Z."/>
            <person name="Baumann P."/>
            <person name="Niki H."/>
            <person name="Regev A."/>
            <person name="Nusbaum C."/>
        </authorList>
    </citation>
    <scope>NUCLEOTIDE SEQUENCE [LARGE SCALE GENOMIC DNA]</scope>
    <source>
        <strain evidence="11">yFS275 / FY16936</strain>
    </source>
</reference>
<dbReference type="STRING" id="402676.B6JXM3"/>
<protein>
    <recommendedName>
        <fullName evidence="9">C2H2-type domain-containing protein</fullName>
    </recommendedName>
</protein>
<evidence type="ECO:0000256" key="3">
    <source>
        <dbReference type="ARBA" id="ARBA00022737"/>
    </source>
</evidence>
<evidence type="ECO:0000313" key="11">
    <source>
        <dbReference type="Proteomes" id="UP000001744"/>
    </source>
</evidence>
<dbReference type="GeneID" id="7049728"/>
<dbReference type="JaponicusDB" id="SJAG_00163"/>
<evidence type="ECO:0000313" key="10">
    <source>
        <dbReference type="EMBL" id="EEB05167.1"/>
    </source>
</evidence>
<sequence length="781" mass="88835">MTEKEQEFAQTPRKRSRAHQLGDPRFYCTFPNCTKSFTRKEHLRRHERSHENIKSFTCRICNRAFARSDVLNRHVQQMHLQRRNQQQFTQAQQQRYQCDPQLYTVAKNGSLGLAGAGAAAPAVPGGFALPKSPLPVGEKATEKELAYVDGTTALPLTTDSSALRPLMDIPGSVLTTELVQTERASFFPSSLPLLPIAPNKSTKYILTAHSDMEAEQILLNAFQWVISNCKDQQKVGLGGAFVYTNGSWQANRLIGGKDFTPYRFSSATLPAPFESTPTTTTKEETDIIHTFIKNELHLELSVEFDASLISQWLDVFWNRFASLWPIIHHSTFSVQKAPPALTMSILMFPMRLSENKVIRDLSALIQKQLYPYLIDHPKFGPPSCLWILQSLFLNVVYARMSTTVQQHQHSKPMLAYFIELLQQGFVPYQSTTPDADPETEKWLAWVHNESIKRVAIYTLVFEVQGLILFGYSPILSVAEVSYSLPCSDDKWNSETASNWARVADSESDHLLNLVKGYLTQGALPEKNACQSMIILFYALISMEYTFKKKKPVLLYHTNKRGLDTFFGLFVSVYERWYRDFQMVYLDSGLLSANKTLVKEYLSFYNMYYISSRTDVSSIRCFASTVANDPKQWPTSPQTAFVKAWPKTDNAKCAVLNAISLLELLLSDDFESDLTLCAGLSQPWCVFISTIILWAYGFALDEKCLGFEDQGNLRTHLNVYLMKMRLIMQYNDMEAIHIRSRTVDLINCSIQALQRVPWGLMTEGTLLLQQLVGHQPTEPTFE</sequence>
<dbReference type="InterPro" id="IPR007219">
    <property type="entry name" value="XnlR_reg_dom"/>
</dbReference>
<dbReference type="InterPro" id="IPR051059">
    <property type="entry name" value="VerF-like"/>
</dbReference>
<gene>
    <name evidence="10" type="ORF">SJAG_00163</name>
</gene>
<dbReference type="Proteomes" id="UP000001744">
    <property type="component" value="Unassembled WGS sequence"/>
</dbReference>
<dbReference type="GO" id="GO:0006351">
    <property type="term" value="P:DNA-templated transcription"/>
    <property type="evidence" value="ECO:0007669"/>
    <property type="project" value="InterPro"/>
</dbReference>
<dbReference type="Pfam" id="PF04082">
    <property type="entry name" value="Fungal_trans"/>
    <property type="match status" value="1"/>
</dbReference>
<name>B6JXM3_SCHJY</name>
<evidence type="ECO:0000256" key="4">
    <source>
        <dbReference type="ARBA" id="ARBA00022771"/>
    </source>
</evidence>
<comment type="subcellular location">
    <subcellularLocation>
        <location evidence="1">Nucleus</location>
    </subcellularLocation>
</comment>
<feature type="domain" description="C2H2-type" evidence="9">
    <location>
        <begin position="56"/>
        <end position="84"/>
    </location>
</feature>
<dbReference type="GO" id="GO:0000978">
    <property type="term" value="F:RNA polymerase II cis-regulatory region sequence-specific DNA binding"/>
    <property type="evidence" value="ECO:0000318"/>
    <property type="project" value="GO_Central"/>
</dbReference>
<dbReference type="OMA" id="MARHEHE"/>
<evidence type="ECO:0000256" key="7">
    <source>
        <dbReference type="PROSITE-ProRule" id="PRU00042"/>
    </source>
</evidence>
<keyword evidence="4 7" id="KW-0863">Zinc-finger</keyword>
<dbReference type="Pfam" id="PF00096">
    <property type="entry name" value="zf-C2H2"/>
    <property type="match status" value="2"/>
</dbReference>
<dbReference type="PANTHER" id="PTHR40626">
    <property type="entry name" value="MIP31509P"/>
    <property type="match status" value="1"/>
</dbReference>
<keyword evidence="2" id="KW-0479">Metal-binding</keyword>
<dbReference type="VEuPathDB" id="FungiDB:SJAG_00163"/>
<evidence type="ECO:0000256" key="2">
    <source>
        <dbReference type="ARBA" id="ARBA00022723"/>
    </source>
</evidence>
<keyword evidence="6" id="KW-0539">Nucleus</keyword>
<dbReference type="InterPro" id="IPR013087">
    <property type="entry name" value="Znf_C2H2_type"/>
</dbReference>
<dbReference type="EMBL" id="KE651166">
    <property type="protein sequence ID" value="EEB05167.1"/>
    <property type="molecule type" value="Genomic_DNA"/>
</dbReference>
<dbReference type="OrthoDB" id="1405595at2759"/>
<dbReference type="GO" id="GO:0008270">
    <property type="term" value="F:zinc ion binding"/>
    <property type="evidence" value="ECO:0007669"/>
    <property type="project" value="UniProtKB-KW"/>
</dbReference>
<keyword evidence="5" id="KW-0862">Zinc</keyword>
<dbReference type="SMART" id="SM00355">
    <property type="entry name" value="ZnF_C2H2"/>
    <property type="match status" value="2"/>
</dbReference>
<dbReference type="Gene3D" id="3.30.160.60">
    <property type="entry name" value="Classic Zinc Finger"/>
    <property type="match status" value="2"/>
</dbReference>
<feature type="domain" description="C2H2-type" evidence="9">
    <location>
        <begin position="26"/>
        <end position="55"/>
    </location>
</feature>
<evidence type="ECO:0000256" key="1">
    <source>
        <dbReference type="ARBA" id="ARBA00004123"/>
    </source>
</evidence>
<dbReference type="GO" id="GO:0005634">
    <property type="term" value="C:nucleus"/>
    <property type="evidence" value="ECO:0007669"/>
    <property type="project" value="UniProtKB-SubCell"/>
</dbReference>
<dbReference type="RefSeq" id="XP_002171460.1">
    <property type="nucleotide sequence ID" value="XM_002171424.2"/>
</dbReference>
<dbReference type="PROSITE" id="PS50157">
    <property type="entry name" value="ZINC_FINGER_C2H2_2"/>
    <property type="match status" value="2"/>
</dbReference>
<dbReference type="GO" id="GO:0000785">
    <property type="term" value="C:chromatin"/>
    <property type="evidence" value="ECO:0000318"/>
    <property type="project" value="GO_Central"/>
</dbReference>
<dbReference type="GO" id="GO:0006357">
    <property type="term" value="P:regulation of transcription by RNA polymerase II"/>
    <property type="evidence" value="ECO:0000318"/>
    <property type="project" value="GO_Central"/>
</dbReference>
<organism evidence="10 11">
    <name type="scientific">Schizosaccharomyces japonicus (strain yFS275 / FY16936)</name>
    <name type="common">Fission yeast</name>
    <dbReference type="NCBI Taxonomy" id="402676"/>
    <lineage>
        <taxon>Eukaryota</taxon>
        <taxon>Fungi</taxon>
        <taxon>Dikarya</taxon>
        <taxon>Ascomycota</taxon>
        <taxon>Taphrinomycotina</taxon>
        <taxon>Schizosaccharomycetes</taxon>
        <taxon>Schizosaccharomycetales</taxon>
        <taxon>Schizosaccharomycetaceae</taxon>
        <taxon>Schizosaccharomyces</taxon>
    </lineage>
</organism>
<keyword evidence="11" id="KW-1185">Reference proteome</keyword>
<accession>B6JXM3</accession>
<dbReference type="GO" id="GO:0000981">
    <property type="term" value="F:DNA-binding transcription factor activity, RNA polymerase II-specific"/>
    <property type="evidence" value="ECO:0000318"/>
    <property type="project" value="GO_Central"/>
</dbReference>
<dbReference type="PANTHER" id="PTHR40626:SF11">
    <property type="entry name" value="ZINC FINGER PROTEIN YPR022C"/>
    <property type="match status" value="1"/>
</dbReference>
<evidence type="ECO:0000256" key="6">
    <source>
        <dbReference type="ARBA" id="ARBA00023242"/>
    </source>
</evidence>
<dbReference type="InterPro" id="IPR036236">
    <property type="entry name" value="Znf_C2H2_sf"/>
</dbReference>
<dbReference type="PROSITE" id="PS00028">
    <property type="entry name" value="ZINC_FINGER_C2H2_1"/>
    <property type="match status" value="2"/>
</dbReference>
<feature type="region of interest" description="Disordered" evidence="8">
    <location>
        <begin position="1"/>
        <end position="20"/>
    </location>
</feature>
<dbReference type="AlphaFoldDB" id="B6JXM3"/>
<evidence type="ECO:0000256" key="8">
    <source>
        <dbReference type="SAM" id="MobiDB-lite"/>
    </source>
</evidence>
<evidence type="ECO:0000259" key="9">
    <source>
        <dbReference type="PROSITE" id="PS50157"/>
    </source>
</evidence>
<dbReference type="eggNOG" id="KOG1721">
    <property type="taxonomic scope" value="Eukaryota"/>
</dbReference>
<proteinExistence type="predicted"/>
<dbReference type="HOGENOM" id="CLU_412292_0_0_1"/>
<dbReference type="SUPFAM" id="SSF57667">
    <property type="entry name" value="beta-beta-alpha zinc fingers"/>
    <property type="match status" value="1"/>
</dbReference>
<keyword evidence="3" id="KW-0677">Repeat</keyword>
<evidence type="ECO:0000256" key="5">
    <source>
        <dbReference type="ARBA" id="ARBA00022833"/>
    </source>
</evidence>